<gene>
    <name evidence="3" type="ORF">FOE67_05445</name>
</gene>
<proteinExistence type="predicted"/>
<accession>A0A7W3T176</accession>
<evidence type="ECO:0000313" key="3">
    <source>
        <dbReference type="EMBL" id="MBB0228973.1"/>
    </source>
</evidence>
<dbReference type="Proteomes" id="UP000530234">
    <property type="component" value="Unassembled WGS sequence"/>
</dbReference>
<dbReference type="Gene3D" id="1.10.101.10">
    <property type="entry name" value="PGBD-like superfamily/PGBD"/>
    <property type="match status" value="1"/>
</dbReference>
<dbReference type="EMBL" id="VKHS01000070">
    <property type="protein sequence ID" value="MBB0228973.1"/>
    <property type="molecule type" value="Genomic_DNA"/>
</dbReference>
<dbReference type="AlphaFoldDB" id="A0A7W3T176"/>
<feature type="signal peptide" evidence="1">
    <location>
        <begin position="1"/>
        <end position="28"/>
    </location>
</feature>
<sequence length="138" mass="14373">MKKHLAATLAAVAVLSGLGVTTASTAQANSPCAKAAWYTLRSGDRAPLPATSGGSFSCIMGRGAGGEHVKALQWSLNRCEGARLDVDGIFGPATESALRTAQSRNGVASDGVYGPNTRNAMRWEIKRSNNTTYCGRLS</sequence>
<evidence type="ECO:0000256" key="1">
    <source>
        <dbReference type="SAM" id="SignalP"/>
    </source>
</evidence>
<dbReference type="InterPro" id="IPR002477">
    <property type="entry name" value="Peptidoglycan-bd-like"/>
</dbReference>
<dbReference type="InterPro" id="IPR036365">
    <property type="entry name" value="PGBD-like_sf"/>
</dbReference>
<evidence type="ECO:0000313" key="4">
    <source>
        <dbReference type="Proteomes" id="UP000530234"/>
    </source>
</evidence>
<evidence type="ECO:0000259" key="2">
    <source>
        <dbReference type="Pfam" id="PF01471"/>
    </source>
</evidence>
<feature type="chain" id="PRO_5030591133" evidence="1">
    <location>
        <begin position="29"/>
        <end position="138"/>
    </location>
</feature>
<dbReference type="Pfam" id="PF01471">
    <property type="entry name" value="PG_binding_1"/>
    <property type="match status" value="1"/>
</dbReference>
<organism evidence="3 4">
    <name type="scientific">Streptomyces calidiresistens</name>
    <dbReference type="NCBI Taxonomy" id="1485586"/>
    <lineage>
        <taxon>Bacteria</taxon>
        <taxon>Bacillati</taxon>
        <taxon>Actinomycetota</taxon>
        <taxon>Actinomycetes</taxon>
        <taxon>Kitasatosporales</taxon>
        <taxon>Streptomycetaceae</taxon>
        <taxon>Streptomyces</taxon>
    </lineage>
</organism>
<protein>
    <submittedName>
        <fullName evidence="3">Peptidoglycan-binding protein</fullName>
    </submittedName>
</protein>
<comment type="caution">
    <text evidence="3">The sequence shown here is derived from an EMBL/GenBank/DDBJ whole genome shotgun (WGS) entry which is preliminary data.</text>
</comment>
<name>A0A7W3T176_9ACTN</name>
<keyword evidence="1" id="KW-0732">Signal</keyword>
<feature type="domain" description="Peptidoglycan binding-like" evidence="2">
    <location>
        <begin position="66"/>
        <end position="121"/>
    </location>
</feature>
<keyword evidence="4" id="KW-1185">Reference proteome</keyword>
<reference evidence="4" key="1">
    <citation type="submission" date="2019-10" db="EMBL/GenBank/DDBJ databases">
        <title>Streptomyces sp. nov., a novel actinobacterium isolated from alkaline environment.</title>
        <authorList>
            <person name="Golinska P."/>
        </authorList>
    </citation>
    <scope>NUCLEOTIDE SEQUENCE [LARGE SCALE GENOMIC DNA]</scope>
    <source>
        <strain evidence="4">DSM 42108</strain>
    </source>
</reference>
<dbReference type="SUPFAM" id="SSF47090">
    <property type="entry name" value="PGBD-like"/>
    <property type="match status" value="1"/>
</dbReference>
<dbReference type="InterPro" id="IPR036366">
    <property type="entry name" value="PGBDSf"/>
</dbReference>